<evidence type="ECO:0000256" key="1">
    <source>
        <dbReference type="SAM" id="MobiDB-lite"/>
    </source>
</evidence>
<name>A0A918EMS0_9ACTN</name>
<feature type="compositionally biased region" description="Basic residues" evidence="1">
    <location>
        <begin position="59"/>
        <end position="70"/>
    </location>
</feature>
<accession>A0A918EMS0</accession>
<keyword evidence="3" id="KW-1185">Reference proteome</keyword>
<reference evidence="2" key="2">
    <citation type="submission" date="2020-09" db="EMBL/GenBank/DDBJ databases">
        <authorList>
            <person name="Sun Q."/>
            <person name="Ohkuma M."/>
        </authorList>
    </citation>
    <scope>NUCLEOTIDE SEQUENCE</scope>
    <source>
        <strain evidence="2">JCM 4335</strain>
    </source>
</reference>
<feature type="compositionally biased region" description="Basic and acidic residues" evidence="1">
    <location>
        <begin position="49"/>
        <end position="58"/>
    </location>
</feature>
<evidence type="ECO:0000313" key="2">
    <source>
        <dbReference type="EMBL" id="GGQ32627.1"/>
    </source>
</evidence>
<reference evidence="2" key="1">
    <citation type="journal article" date="2014" name="Int. J. Syst. Evol. Microbiol.">
        <title>Complete genome sequence of Corynebacterium casei LMG S-19264T (=DSM 44701T), isolated from a smear-ripened cheese.</title>
        <authorList>
            <consortium name="US DOE Joint Genome Institute (JGI-PGF)"/>
            <person name="Walter F."/>
            <person name="Albersmeier A."/>
            <person name="Kalinowski J."/>
            <person name="Ruckert C."/>
        </authorList>
    </citation>
    <scope>NUCLEOTIDE SEQUENCE</scope>
    <source>
        <strain evidence="2">JCM 4335</strain>
    </source>
</reference>
<proteinExistence type="predicted"/>
<evidence type="ECO:0000313" key="3">
    <source>
        <dbReference type="Proteomes" id="UP000654123"/>
    </source>
</evidence>
<dbReference type="AlphaFoldDB" id="A0A918EMS0"/>
<dbReference type="EMBL" id="BMSV01000019">
    <property type="protein sequence ID" value="GGQ32627.1"/>
    <property type="molecule type" value="Genomic_DNA"/>
</dbReference>
<sequence length="70" mass="7454">MALRGRVVLRTVWCSGAVPPLGGDERRFPVRAAAMTGTPSRAGGQGPHTARDGPESRHHPAAKRCVGRLR</sequence>
<dbReference type="Proteomes" id="UP000654123">
    <property type="component" value="Unassembled WGS sequence"/>
</dbReference>
<gene>
    <name evidence="2" type="ORF">GCM10010249_59020</name>
</gene>
<comment type="caution">
    <text evidence="2">The sequence shown here is derived from an EMBL/GenBank/DDBJ whole genome shotgun (WGS) entry which is preliminary data.</text>
</comment>
<organism evidence="2 3">
    <name type="scientific">Streptomyces roseolilacinus</name>
    <dbReference type="NCBI Taxonomy" id="66904"/>
    <lineage>
        <taxon>Bacteria</taxon>
        <taxon>Bacillati</taxon>
        <taxon>Actinomycetota</taxon>
        <taxon>Actinomycetes</taxon>
        <taxon>Kitasatosporales</taxon>
        <taxon>Streptomycetaceae</taxon>
        <taxon>Streptomyces</taxon>
    </lineage>
</organism>
<feature type="region of interest" description="Disordered" evidence="1">
    <location>
        <begin position="36"/>
        <end position="70"/>
    </location>
</feature>
<protein>
    <submittedName>
        <fullName evidence="2">Uncharacterized protein</fullName>
    </submittedName>
</protein>